<dbReference type="EMBL" id="SNZK01000006">
    <property type="protein sequence ID" value="TDR52891.1"/>
    <property type="molecule type" value="Genomic_DNA"/>
</dbReference>
<evidence type="ECO:0000256" key="1">
    <source>
        <dbReference type="ARBA" id="ARBA00004651"/>
    </source>
</evidence>
<dbReference type="OrthoDB" id="6017905at2"/>
<evidence type="ECO:0000256" key="2">
    <source>
        <dbReference type="ARBA" id="ARBA00022475"/>
    </source>
</evidence>
<evidence type="ECO:0000256" key="3">
    <source>
        <dbReference type="ARBA" id="ARBA00022692"/>
    </source>
</evidence>
<feature type="transmembrane region" description="Helical" evidence="6">
    <location>
        <begin position="80"/>
        <end position="102"/>
    </location>
</feature>
<keyword evidence="3 6" id="KW-0812">Transmembrane</keyword>
<dbReference type="STRING" id="1265846.PROCOU_02889"/>
<accession>A0A4R6ZKH7</accession>
<evidence type="ECO:0000256" key="4">
    <source>
        <dbReference type="ARBA" id="ARBA00022989"/>
    </source>
</evidence>
<feature type="transmembrane region" description="Helical" evidence="6">
    <location>
        <begin position="145"/>
        <end position="167"/>
    </location>
</feature>
<dbReference type="RefSeq" id="WP_036069458.1">
    <property type="nucleotide sequence ID" value="NZ_JAARQJ010000009.1"/>
</dbReference>
<feature type="transmembrane region" description="Helical" evidence="6">
    <location>
        <begin position="287"/>
        <end position="308"/>
    </location>
</feature>
<feature type="transmembrane region" description="Helical" evidence="6">
    <location>
        <begin position="251"/>
        <end position="275"/>
    </location>
</feature>
<feature type="transmembrane region" description="Helical" evidence="6">
    <location>
        <begin position="320"/>
        <end position="337"/>
    </location>
</feature>
<feature type="transmembrane region" description="Helical" evidence="6">
    <location>
        <begin position="413"/>
        <end position="430"/>
    </location>
</feature>
<protein>
    <submittedName>
        <fullName evidence="7">O-antigen/teichoic acid export membrane protein</fullName>
    </submittedName>
</protein>
<comment type="subcellular location">
    <subcellularLocation>
        <location evidence="1">Cell membrane</location>
        <topology evidence="1">Multi-pass membrane protein</topology>
    </subcellularLocation>
</comment>
<sequence>MHSGIKRFFQFSIGPVVGAAISFITIPVTTYFISPDEYGKASMFLLIQMLIATYVYFGFDQAYTREYNETTEKRNLIQNAMVIPLLIATLISLLLIFFRRYITVWLFDETAETMLIYLLVISVYTLVFERFFLLAVRMEEKAKRYSFLTIMIRLMVLMVTLLFLFFGTRDFTVVVYGTLIGQIMGDIIIIILSTSLLNVKNFRLDKKLIRKMFLFGFPVFIAFTIEAIFQASDRFIIGVWSDYTELGLYTAALKIVGLLKILQSSFTSFWIPTAYRWHAEKKEMHHFQWVSDMVTGSFAVLFLLMLLAKNSILLLFTDEYAGIVYIFPFLCFAPILYTISETTTLGIVFSRKTYLNIYVSVGAVITNIVLALWLVPIYGAEGAALSIGIAYFAYYLLRTMLSNREWSGIRMKKQLCTIALLFFAGMYNTFFTDYIYIINSVLLGIIILVYLPIFKEILRRRG</sequence>
<feature type="transmembrane region" description="Helical" evidence="6">
    <location>
        <begin position="39"/>
        <end position="59"/>
    </location>
</feature>
<keyword evidence="2" id="KW-1003">Cell membrane</keyword>
<keyword evidence="4 6" id="KW-1133">Transmembrane helix</keyword>
<feature type="transmembrane region" description="Helical" evidence="6">
    <location>
        <begin position="114"/>
        <end position="133"/>
    </location>
</feature>
<keyword evidence="8" id="KW-1185">Reference proteome</keyword>
<dbReference type="InterPro" id="IPR050833">
    <property type="entry name" value="Poly_Biosynth_Transport"/>
</dbReference>
<evidence type="ECO:0000313" key="8">
    <source>
        <dbReference type="Proteomes" id="UP000295558"/>
    </source>
</evidence>
<dbReference type="AlphaFoldDB" id="A0A4R6ZKH7"/>
<dbReference type="InterPro" id="IPR002797">
    <property type="entry name" value="Polysacc_synth"/>
</dbReference>
<feature type="transmembrane region" description="Helical" evidence="6">
    <location>
        <begin position="12"/>
        <end position="33"/>
    </location>
</feature>
<dbReference type="PANTHER" id="PTHR30250:SF11">
    <property type="entry name" value="O-ANTIGEN TRANSPORTER-RELATED"/>
    <property type="match status" value="1"/>
</dbReference>
<organism evidence="7 8">
    <name type="scientific">Listeria rocourtiae</name>
    <dbReference type="NCBI Taxonomy" id="647910"/>
    <lineage>
        <taxon>Bacteria</taxon>
        <taxon>Bacillati</taxon>
        <taxon>Bacillota</taxon>
        <taxon>Bacilli</taxon>
        <taxon>Bacillales</taxon>
        <taxon>Listeriaceae</taxon>
        <taxon>Listeria</taxon>
    </lineage>
</organism>
<evidence type="ECO:0000313" key="7">
    <source>
        <dbReference type="EMBL" id="TDR52891.1"/>
    </source>
</evidence>
<name>A0A4R6ZKH7_9LIST</name>
<reference evidence="7 8" key="1">
    <citation type="submission" date="2019-03" db="EMBL/GenBank/DDBJ databases">
        <title>Genomic Encyclopedia of Type Strains, Phase III (KMG-III): the genomes of soil and plant-associated and newly described type strains.</title>
        <authorList>
            <person name="Whitman W."/>
        </authorList>
    </citation>
    <scope>NUCLEOTIDE SEQUENCE [LARGE SCALE GENOMIC DNA]</scope>
    <source>
        <strain evidence="7 8">CECT 7972</strain>
    </source>
</reference>
<proteinExistence type="predicted"/>
<feature type="transmembrane region" description="Helical" evidence="6">
    <location>
        <begin position="212"/>
        <end position="231"/>
    </location>
</feature>
<keyword evidence="5 6" id="KW-0472">Membrane</keyword>
<dbReference type="PANTHER" id="PTHR30250">
    <property type="entry name" value="PST FAMILY PREDICTED COLANIC ACID TRANSPORTER"/>
    <property type="match status" value="1"/>
</dbReference>
<comment type="caution">
    <text evidence="7">The sequence shown here is derived from an EMBL/GenBank/DDBJ whole genome shotgun (WGS) entry which is preliminary data.</text>
</comment>
<feature type="transmembrane region" description="Helical" evidence="6">
    <location>
        <begin position="173"/>
        <end position="192"/>
    </location>
</feature>
<dbReference type="Pfam" id="PF01943">
    <property type="entry name" value="Polysacc_synt"/>
    <property type="match status" value="1"/>
</dbReference>
<feature type="transmembrane region" description="Helical" evidence="6">
    <location>
        <begin position="436"/>
        <end position="454"/>
    </location>
</feature>
<feature type="transmembrane region" description="Helical" evidence="6">
    <location>
        <begin position="383"/>
        <end position="401"/>
    </location>
</feature>
<evidence type="ECO:0000256" key="5">
    <source>
        <dbReference type="ARBA" id="ARBA00023136"/>
    </source>
</evidence>
<gene>
    <name evidence="7" type="ORF">DFP96_10697</name>
</gene>
<feature type="transmembrane region" description="Helical" evidence="6">
    <location>
        <begin position="357"/>
        <end position="377"/>
    </location>
</feature>
<dbReference type="GO" id="GO:0005886">
    <property type="term" value="C:plasma membrane"/>
    <property type="evidence" value="ECO:0007669"/>
    <property type="project" value="UniProtKB-SubCell"/>
</dbReference>
<evidence type="ECO:0000256" key="6">
    <source>
        <dbReference type="SAM" id="Phobius"/>
    </source>
</evidence>
<dbReference type="Proteomes" id="UP000295558">
    <property type="component" value="Unassembled WGS sequence"/>
</dbReference>